<name>A0A4R8VD04_9MICO</name>
<dbReference type="InterPro" id="IPR029066">
    <property type="entry name" value="PLP-binding_barrel"/>
</dbReference>
<dbReference type="PANTHER" id="PTHR28004">
    <property type="entry name" value="ZGC:162816-RELATED"/>
    <property type="match status" value="1"/>
</dbReference>
<comment type="similarity">
    <text evidence="1">Belongs to the DSD1 family.</text>
</comment>
<feature type="domain" description="D-serine dehydratase-like" evidence="3">
    <location>
        <begin position="243"/>
        <end position="335"/>
    </location>
</feature>
<accession>A0A4R8VD04</accession>
<dbReference type="Proteomes" id="UP000298488">
    <property type="component" value="Unassembled WGS sequence"/>
</dbReference>
<dbReference type="Gene3D" id="3.20.20.10">
    <property type="entry name" value="Alanine racemase"/>
    <property type="match status" value="1"/>
</dbReference>
<reference evidence="4 5" key="1">
    <citation type="submission" date="2019-03" db="EMBL/GenBank/DDBJ databases">
        <title>Genomics of glacier-inhabiting Cryobacterium strains.</title>
        <authorList>
            <person name="Liu Q."/>
            <person name="Xin Y.-H."/>
        </authorList>
    </citation>
    <scope>NUCLEOTIDE SEQUENCE [LARGE SCALE GENOMIC DNA]</scope>
    <source>
        <strain evidence="4 5">CGMCC 1.10440</strain>
    </source>
</reference>
<dbReference type="OrthoDB" id="9811417at2"/>
<evidence type="ECO:0000259" key="3">
    <source>
        <dbReference type="SMART" id="SM01119"/>
    </source>
</evidence>
<dbReference type="Pfam" id="PF01168">
    <property type="entry name" value="Ala_racemase_N"/>
    <property type="match status" value="1"/>
</dbReference>
<sequence length="352" mass="36408">MRDTPYLAVDLAILERNLERAAADASAHGLALRPHAKTHKIPQIARMQLALGAGGLTLATVSEAEVFADAGIEDIFIAYPVWPSAARAARIRRLSERAALRLGVDSIESALALGAALPRDTVEVLVEVDSGHHRSGVQPALAGSVAAAAQSAGLRVLGVFTFPGHSYAPGAGARAAADEAAAILAATESLEKERIDATVRSGGSTPSRTATDGSTLTEVRPGVYVFNDAQQVELGSCGFEDVALTAVATIVSRNGRDVIADAGSKVLGADRAAWATGFGRLLDVPGARITALSEHHATIRMPDDVSLPDLGSAVRIVPNHVCATMNLADDVAVLRDGEIVDSWAIAARGANT</sequence>
<organism evidence="4 5">
    <name type="scientific">Terrimesophilobacter mesophilus</name>
    <dbReference type="NCBI Taxonomy" id="433647"/>
    <lineage>
        <taxon>Bacteria</taxon>
        <taxon>Bacillati</taxon>
        <taxon>Actinomycetota</taxon>
        <taxon>Actinomycetes</taxon>
        <taxon>Micrococcales</taxon>
        <taxon>Microbacteriaceae</taxon>
        <taxon>Terrimesophilobacter</taxon>
    </lineage>
</organism>
<evidence type="ECO:0000313" key="5">
    <source>
        <dbReference type="Proteomes" id="UP000298488"/>
    </source>
</evidence>
<proteinExistence type="inferred from homology"/>
<dbReference type="Pfam" id="PF14031">
    <property type="entry name" value="D-ser_dehydrat"/>
    <property type="match status" value="1"/>
</dbReference>
<dbReference type="PANTHER" id="PTHR28004:SF2">
    <property type="entry name" value="D-SERINE DEHYDRATASE"/>
    <property type="match status" value="1"/>
</dbReference>
<protein>
    <submittedName>
        <fullName evidence="4">D-TA family PLP-dependent enzyme</fullName>
    </submittedName>
</protein>
<dbReference type="InterPro" id="IPR001608">
    <property type="entry name" value="Ala_racemase_N"/>
</dbReference>
<keyword evidence="5" id="KW-1185">Reference proteome</keyword>
<evidence type="ECO:0000256" key="1">
    <source>
        <dbReference type="ARBA" id="ARBA00005323"/>
    </source>
</evidence>
<dbReference type="SUPFAM" id="SSF51419">
    <property type="entry name" value="PLP-binding barrel"/>
    <property type="match status" value="1"/>
</dbReference>
<evidence type="ECO:0000313" key="4">
    <source>
        <dbReference type="EMBL" id="TFB80743.1"/>
    </source>
</evidence>
<evidence type="ECO:0000256" key="2">
    <source>
        <dbReference type="ARBA" id="ARBA00023239"/>
    </source>
</evidence>
<dbReference type="InterPro" id="IPR051466">
    <property type="entry name" value="D-amino_acid_metab_enzyme"/>
</dbReference>
<gene>
    <name evidence="4" type="ORF">E3N84_03830</name>
</gene>
<dbReference type="InterPro" id="IPR042208">
    <property type="entry name" value="D-ser_dehydrat-like_sf"/>
</dbReference>
<dbReference type="GO" id="GO:0036088">
    <property type="term" value="P:D-serine catabolic process"/>
    <property type="evidence" value="ECO:0007669"/>
    <property type="project" value="TreeGrafter"/>
</dbReference>
<dbReference type="SMART" id="SM01119">
    <property type="entry name" value="D-ser_dehydrat"/>
    <property type="match status" value="1"/>
</dbReference>
<comment type="caution">
    <text evidence="4">The sequence shown here is derived from an EMBL/GenBank/DDBJ whole genome shotgun (WGS) entry which is preliminary data.</text>
</comment>
<dbReference type="InterPro" id="IPR026956">
    <property type="entry name" value="D-ser_dehydrat-like_dom"/>
</dbReference>
<keyword evidence="2" id="KW-0456">Lyase</keyword>
<dbReference type="Gene3D" id="2.40.37.20">
    <property type="entry name" value="D-serine dehydratase-like domain"/>
    <property type="match status" value="1"/>
</dbReference>
<dbReference type="AlphaFoldDB" id="A0A4R8VD04"/>
<dbReference type="GO" id="GO:0008721">
    <property type="term" value="F:D-serine ammonia-lyase activity"/>
    <property type="evidence" value="ECO:0007669"/>
    <property type="project" value="TreeGrafter"/>
</dbReference>
<dbReference type="EMBL" id="SOFI01000003">
    <property type="protein sequence ID" value="TFB80743.1"/>
    <property type="molecule type" value="Genomic_DNA"/>
</dbReference>